<feature type="region of interest" description="Disordered" evidence="3">
    <location>
        <begin position="303"/>
        <end position="349"/>
    </location>
</feature>
<accession>A0A8X8XY29</accession>
<dbReference type="GO" id="GO:0051087">
    <property type="term" value="F:protein-folding chaperone binding"/>
    <property type="evidence" value="ECO:0007669"/>
    <property type="project" value="InterPro"/>
</dbReference>
<feature type="region of interest" description="Disordered" evidence="3">
    <location>
        <begin position="1"/>
        <end position="22"/>
    </location>
</feature>
<evidence type="ECO:0000259" key="4">
    <source>
        <dbReference type="PROSITE" id="PS50053"/>
    </source>
</evidence>
<feature type="compositionally biased region" description="Polar residues" evidence="3">
    <location>
        <begin position="303"/>
        <end position="315"/>
    </location>
</feature>
<dbReference type="SUPFAM" id="SSF63491">
    <property type="entry name" value="BAG domain"/>
    <property type="match status" value="1"/>
</dbReference>
<evidence type="ECO:0000259" key="5">
    <source>
        <dbReference type="PROSITE" id="PS51035"/>
    </source>
</evidence>
<sequence length="392" mass="43693">MMRMRTKNEALPPDFDGGRGLGKEWELRPGGMLVQKRTDGGENRVPLPPPIRVRVKYGSVSHEIRISSQATFGELKKMLSGPTGLHHQDQKLFYKDKERNSTAYLDSAGVKDKSKMVLEEDAISREKRFIEMRKNAKMEKAAKLLSVIGSEVDRLAKKVSALETVCLLSKLFFVSIVWIGGGICSRKCDSERWEEVLEKDIVNLVVLLTNRLFHSVIVIHLAIESSVWIGQVSALETVVSKGGKVVEKDILNLIELLMNQLLKLDGVVDDGDVKSQRKIQVRSIQKHVEKLDLIKLKNSSLQQHTHSNGDVSSPPSHQPRHSLGESLIDCDSPQQQGEHRHSGSGGGSVVITTQWETFDSTSNPFLGYPSTSDTTEKNSIRPAQPGFTWNLL</sequence>
<protein>
    <recommendedName>
        <fullName evidence="8">BAG family molecular chaperone regulator 1</fullName>
    </recommendedName>
</protein>
<dbReference type="InterPro" id="IPR029071">
    <property type="entry name" value="Ubiquitin-like_domsf"/>
</dbReference>
<proteinExistence type="predicted"/>
<dbReference type="GO" id="GO:0050821">
    <property type="term" value="P:protein stabilization"/>
    <property type="evidence" value="ECO:0007669"/>
    <property type="project" value="TreeGrafter"/>
</dbReference>
<organism evidence="6">
    <name type="scientific">Salvia splendens</name>
    <name type="common">Scarlet sage</name>
    <dbReference type="NCBI Taxonomy" id="180675"/>
    <lineage>
        <taxon>Eukaryota</taxon>
        <taxon>Viridiplantae</taxon>
        <taxon>Streptophyta</taxon>
        <taxon>Embryophyta</taxon>
        <taxon>Tracheophyta</taxon>
        <taxon>Spermatophyta</taxon>
        <taxon>Magnoliopsida</taxon>
        <taxon>eudicotyledons</taxon>
        <taxon>Gunneridae</taxon>
        <taxon>Pentapetalae</taxon>
        <taxon>asterids</taxon>
        <taxon>lamiids</taxon>
        <taxon>Lamiales</taxon>
        <taxon>Lamiaceae</taxon>
        <taxon>Nepetoideae</taxon>
        <taxon>Mentheae</taxon>
        <taxon>Salviinae</taxon>
        <taxon>Salvia</taxon>
        <taxon>Salvia subgen. Calosphace</taxon>
        <taxon>core Calosphace</taxon>
    </lineage>
</organism>
<feature type="domain" description="Ubiquitin-like" evidence="4">
    <location>
        <begin position="51"/>
        <end position="118"/>
    </location>
</feature>
<reference evidence="6" key="1">
    <citation type="submission" date="2018-01" db="EMBL/GenBank/DDBJ databases">
        <authorList>
            <person name="Mao J.F."/>
        </authorList>
    </citation>
    <scope>NUCLEOTIDE SEQUENCE</scope>
    <source>
        <strain evidence="6">Huo1</strain>
        <tissue evidence="6">Leaf</tissue>
    </source>
</reference>
<dbReference type="InterPro" id="IPR000626">
    <property type="entry name" value="Ubiquitin-like_dom"/>
</dbReference>
<dbReference type="PANTHER" id="PTHR12329">
    <property type="entry name" value="BCL2-ASSOCIATED ATHANOGENE"/>
    <property type="match status" value="1"/>
</dbReference>
<dbReference type="Gene3D" id="1.20.58.120">
    <property type="entry name" value="BAG domain"/>
    <property type="match status" value="2"/>
</dbReference>
<comment type="function">
    <text evidence="2">Co-chaperone that regulates diverse cellular pathways, such as programmed cell death and stress responses.</text>
</comment>
<dbReference type="InterPro" id="IPR003103">
    <property type="entry name" value="BAG_domain"/>
</dbReference>
<feature type="region of interest" description="Disordered" evidence="3">
    <location>
        <begin position="362"/>
        <end position="385"/>
    </location>
</feature>
<keyword evidence="1" id="KW-0143">Chaperone</keyword>
<reference evidence="6" key="2">
    <citation type="submission" date="2020-08" db="EMBL/GenBank/DDBJ databases">
        <title>Plant Genome Project.</title>
        <authorList>
            <person name="Zhang R.-G."/>
        </authorList>
    </citation>
    <scope>NUCLEOTIDE SEQUENCE</scope>
    <source>
        <strain evidence="6">Huo1</strain>
        <tissue evidence="6">Leaf</tissue>
    </source>
</reference>
<dbReference type="Proteomes" id="UP000298416">
    <property type="component" value="Unassembled WGS sequence"/>
</dbReference>
<evidence type="ECO:0000256" key="1">
    <source>
        <dbReference type="ARBA" id="ARBA00023186"/>
    </source>
</evidence>
<dbReference type="Gene3D" id="3.10.20.90">
    <property type="entry name" value="Phosphatidylinositol 3-kinase Catalytic Subunit, Chain A, domain 1"/>
    <property type="match status" value="1"/>
</dbReference>
<evidence type="ECO:0000313" key="7">
    <source>
        <dbReference type="Proteomes" id="UP000298416"/>
    </source>
</evidence>
<evidence type="ECO:0000313" key="6">
    <source>
        <dbReference type="EMBL" id="KAG6422586.1"/>
    </source>
</evidence>
<feature type="domain" description="BAG" evidence="5">
    <location>
        <begin position="240"/>
        <end position="295"/>
    </location>
</feature>
<gene>
    <name evidence="6" type="ORF">SASPL_119164</name>
</gene>
<dbReference type="SUPFAM" id="SSF54236">
    <property type="entry name" value="Ubiquitin-like"/>
    <property type="match status" value="1"/>
</dbReference>
<dbReference type="InterPro" id="IPR036533">
    <property type="entry name" value="BAG_dom_sf"/>
</dbReference>
<evidence type="ECO:0000256" key="2">
    <source>
        <dbReference type="ARBA" id="ARBA00058673"/>
    </source>
</evidence>
<keyword evidence="7" id="KW-1185">Reference proteome</keyword>
<dbReference type="GO" id="GO:0005737">
    <property type="term" value="C:cytoplasm"/>
    <property type="evidence" value="ECO:0007669"/>
    <property type="project" value="TreeGrafter"/>
</dbReference>
<name>A0A8X8XY29_SALSN</name>
<dbReference type="EMBL" id="PNBA02000006">
    <property type="protein sequence ID" value="KAG6422586.1"/>
    <property type="molecule type" value="Genomic_DNA"/>
</dbReference>
<dbReference type="AlphaFoldDB" id="A0A8X8XY29"/>
<feature type="compositionally biased region" description="Polar residues" evidence="3">
    <location>
        <begin position="362"/>
        <end position="373"/>
    </location>
</feature>
<evidence type="ECO:0008006" key="8">
    <source>
        <dbReference type="Google" id="ProtNLM"/>
    </source>
</evidence>
<dbReference type="InterPro" id="IPR039773">
    <property type="entry name" value="BAG_chaperone_regulator"/>
</dbReference>
<dbReference type="GO" id="GO:0000774">
    <property type="term" value="F:adenyl-nucleotide exchange factor activity"/>
    <property type="evidence" value="ECO:0007669"/>
    <property type="project" value="TreeGrafter"/>
</dbReference>
<dbReference type="PROSITE" id="PS50053">
    <property type="entry name" value="UBIQUITIN_2"/>
    <property type="match status" value="1"/>
</dbReference>
<dbReference type="PROSITE" id="PS51035">
    <property type="entry name" value="BAG"/>
    <property type="match status" value="1"/>
</dbReference>
<dbReference type="Pfam" id="PF02179">
    <property type="entry name" value="BAG"/>
    <property type="match status" value="1"/>
</dbReference>
<comment type="caution">
    <text evidence="6">The sequence shown here is derived from an EMBL/GenBank/DDBJ whole genome shotgun (WGS) entry which is preliminary data.</text>
</comment>
<dbReference type="PANTHER" id="PTHR12329:SF11">
    <property type="entry name" value="BAG FAMILY MOLECULAR CHAPERONE REGULATOR 1"/>
    <property type="match status" value="1"/>
</dbReference>
<dbReference type="FunFam" id="3.10.20.90:FF:000298">
    <property type="entry name" value="BAG family molecular chaperone regulator 1"/>
    <property type="match status" value="1"/>
</dbReference>
<evidence type="ECO:0000256" key="3">
    <source>
        <dbReference type="SAM" id="MobiDB-lite"/>
    </source>
</evidence>